<dbReference type="InterPro" id="IPR025525">
    <property type="entry name" value="hAT-like_transposase_RNase-H"/>
</dbReference>
<dbReference type="SUPFAM" id="SSF57667">
    <property type="entry name" value="beta-beta-alpha zinc fingers"/>
    <property type="match status" value="1"/>
</dbReference>
<dbReference type="GO" id="GO:0046983">
    <property type="term" value="F:protein dimerization activity"/>
    <property type="evidence" value="ECO:0007669"/>
    <property type="project" value="InterPro"/>
</dbReference>
<evidence type="ECO:0000256" key="8">
    <source>
        <dbReference type="ARBA" id="ARBA00023163"/>
    </source>
</evidence>
<gene>
    <name evidence="13" type="ORF">TSUD_157590</name>
</gene>
<feature type="region of interest" description="Disordered" evidence="11">
    <location>
        <begin position="1"/>
        <end position="38"/>
    </location>
</feature>
<dbReference type="Pfam" id="PF02892">
    <property type="entry name" value="zf-BED"/>
    <property type="match status" value="1"/>
</dbReference>
<organism evidence="13 14">
    <name type="scientific">Trifolium subterraneum</name>
    <name type="common">Subterranean clover</name>
    <dbReference type="NCBI Taxonomy" id="3900"/>
    <lineage>
        <taxon>Eukaryota</taxon>
        <taxon>Viridiplantae</taxon>
        <taxon>Streptophyta</taxon>
        <taxon>Embryophyta</taxon>
        <taxon>Tracheophyta</taxon>
        <taxon>Spermatophyta</taxon>
        <taxon>Magnoliopsida</taxon>
        <taxon>eudicotyledons</taxon>
        <taxon>Gunneridae</taxon>
        <taxon>Pentapetalae</taxon>
        <taxon>rosids</taxon>
        <taxon>fabids</taxon>
        <taxon>Fabales</taxon>
        <taxon>Fabaceae</taxon>
        <taxon>Papilionoideae</taxon>
        <taxon>50 kb inversion clade</taxon>
        <taxon>NPAAA clade</taxon>
        <taxon>Hologalegina</taxon>
        <taxon>IRL clade</taxon>
        <taxon>Trifolieae</taxon>
        <taxon>Trifolium</taxon>
    </lineage>
</organism>
<keyword evidence="8" id="KW-0804">Transcription</keyword>
<dbReference type="OrthoDB" id="1382457at2759"/>
<dbReference type="InterPro" id="IPR003656">
    <property type="entry name" value="Znf_BED"/>
</dbReference>
<dbReference type="Proteomes" id="UP000242715">
    <property type="component" value="Unassembled WGS sequence"/>
</dbReference>
<dbReference type="InterPro" id="IPR052035">
    <property type="entry name" value="ZnF_BED_domain_contain"/>
</dbReference>
<dbReference type="GO" id="GO:0003677">
    <property type="term" value="F:DNA binding"/>
    <property type="evidence" value="ECO:0007669"/>
    <property type="project" value="UniProtKB-KW"/>
</dbReference>
<evidence type="ECO:0000256" key="3">
    <source>
        <dbReference type="ARBA" id="ARBA00022723"/>
    </source>
</evidence>
<dbReference type="SMART" id="SM00614">
    <property type="entry name" value="ZnF_BED"/>
    <property type="match status" value="1"/>
</dbReference>
<dbReference type="Pfam" id="PF14372">
    <property type="entry name" value="hAT-like_RNase-H"/>
    <property type="match status" value="1"/>
</dbReference>
<keyword evidence="4 10" id="KW-0863">Zinc-finger</keyword>
<keyword evidence="14" id="KW-1185">Reference proteome</keyword>
<evidence type="ECO:0000256" key="11">
    <source>
        <dbReference type="SAM" id="MobiDB-lite"/>
    </source>
</evidence>
<evidence type="ECO:0000256" key="7">
    <source>
        <dbReference type="ARBA" id="ARBA00023125"/>
    </source>
</evidence>
<dbReference type="EMBL" id="DF973297">
    <property type="protein sequence ID" value="GAU24845.1"/>
    <property type="molecule type" value="Genomic_DNA"/>
</dbReference>
<comment type="subunit">
    <text evidence="2">Homodimer.</text>
</comment>
<keyword evidence="6" id="KW-0805">Transcription regulation</keyword>
<name>A0A2Z6MMY9_TRISU</name>
<dbReference type="InterPro" id="IPR012337">
    <property type="entry name" value="RNaseH-like_sf"/>
</dbReference>
<evidence type="ECO:0000256" key="5">
    <source>
        <dbReference type="ARBA" id="ARBA00022833"/>
    </source>
</evidence>
<evidence type="ECO:0000256" key="10">
    <source>
        <dbReference type="PROSITE-ProRule" id="PRU00027"/>
    </source>
</evidence>
<dbReference type="GO" id="GO:0005634">
    <property type="term" value="C:nucleus"/>
    <property type="evidence" value="ECO:0007669"/>
    <property type="project" value="UniProtKB-SubCell"/>
</dbReference>
<keyword evidence="3" id="KW-0479">Metal-binding</keyword>
<dbReference type="PANTHER" id="PTHR46481:SF2">
    <property type="entry name" value="BED-TYPE DOMAIN-CONTAINING PROTEIN"/>
    <property type="match status" value="1"/>
</dbReference>
<evidence type="ECO:0000259" key="12">
    <source>
        <dbReference type="PROSITE" id="PS50808"/>
    </source>
</evidence>
<dbReference type="PANTHER" id="PTHR46481">
    <property type="entry name" value="ZINC FINGER BED DOMAIN-CONTAINING PROTEIN 4"/>
    <property type="match status" value="1"/>
</dbReference>
<dbReference type="AlphaFoldDB" id="A0A2Z6MMY9"/>
<evidence type="ECO:0000256" key="4">
    <source>
        <dbReference type="ARBA" id="ARBA00022771"/>
    </source>
</evidence>
<dbReference type="InterPro" id="IPR008906">
    <property type="entry name" value="HATC_C_dom"/>
</dbReference>
<evidence type="ECO:0000256" key="2">
    <source>
        <dbReference type="ARBA" id="ARBA00011738"/>
    </source>
</evidence>
<dbReference type="Pfam" id="PF05699">
    <property type="entry name" value="Dimer_Tnp_hAT"/>
    <property type="match status" value="1"/>
</dbReference>
<keyword evidence="5" id="KW-0862">Zinc</keyword>
<protein>
    <recommendedName>
        <fullName evidence="12">BED-type domain-containing protein</fullName>
    </recommendedName>
</protein>
<evidence type="ECO:0000313" key="14">
    <source>
        <dbReference type="Proteomes" id="UP000242715"/>
    </source>
</evidence>
<sequence length="705" mass="80743">MEVEQAEMAIGNVAHPPEQGQEPPSAVTEVTKRKPVRKPSKAWKYFDRIKDKAKCRFCGKQYAANSSSHGTSNMNKHLKVCLKNPNREVDKRQKTIAIGKESEDNPNSVSLKLVDFNQERTRMALAKMIIIDELPFKYVENEGFKMFMSEAQPRFKIPSRVSVARDCLRLYFDEKEKLKSILSQNKQMVSLTTDTWTSIQNMNYMVVTAHYIDDEWDLKKRILSFGLIADHKGETIGINLENCMKDWGIKSICCVTVDNASANNLAISYLNRGMRVWNGRTLFNGEYLHMRCNAHILNLIVVDGLKEIDVSVSRIRAACKFVKGSPGRMTTFKKCAEAVGVCTKALVTLDVQTRWNSTYIMLDIAEKYEYAFYRLENDDVAYVTNLASESGGCPNQADWERSRIFVKFLKTFYDATLSFSGSLHVTTNSFFKQLMDIQKALNKWRHNISDPILKKMAANMQVKLDKYWESGAINYLLFVAIYLDPRYKLEYIEFCLNRLYGADKSKDMLNKLNNLINKLFEHYKVMYPISYESNGSTALSSNNASQSRAENGEDDDDWDNLFRMNVKKKQRDVQRTELERYLEDGLEDTSPTFNILTWWKGKTDKYHVLSRIARDILSIPVSTVSSESAFSTGGRVLDSFRSSLNPSTVEALICTQNWIKYPKVVDLESELVEVEKLESEFNGLVTIDVGVIAAEFDTITTTTRF</sequence>
<evidence type="ECO:0000256" key="9">
    <source>
        <dbReference type="ARBA" id="ARBA00023242"/>
    </source>
</evidence>
<dbReference type="SUPFAM" id="SSF140996">
    <property type="entry name" value="Hermes dimerisation domain"/>
    <property type="match status" value="1"/>
</dbReference>
<comment type="subcellular location">
    <subcellularLocation>
        <location evidence="1">Nucleus</location>
    </subcellularLocation>
</comment>
<dbReference type="SUPFAM" id="SSF53098">
    <property type="entry name" value="Ribonuclease H-like"/>
    <property type="match status" value="1"/>
</dbReference>
<dbReference type="PROSITE" id="PS50808">
    <property type="entry name" value="ZF_BED"/>
    <property type="match status" value="1"/>
</dbReference>
<evidence type="ECO:0000256" key="6">
    <source>
        <dbReference type="ARBA" id="ARBA00023015"/>
    </source>
</evidence>
<dbReference type="InterPro" id="IPR036236">
    <property type="entry name" value="Znf_C2H2_sf"/>
</dbReference>
<dbReference type="GO" id="GO:0008270">
    <property type="term" value="F:zinc ion binding"/>
    <property type="evidence" value="ECO:0007669"/>
    <property type="project" value="UniProtKB-KW"/>
</dbReference>
<accession>A0A2Z6MMY9</accession>
<keyword evidence="7" id="KW-0238">DNA-binding</keyword>
<feature type="domain" description="BED-type" evidence="12">
    <location>
        <begin position="37"/>
        <end position="88"/>
    </location>
</feature>
<reference evidence="14" key="1">
    <citation type="journal article" date="2017" name="Front. Plant Sci.">
        <title>Climate Clever Clovers: New Paradigm to Reduce the Environmental Footprint of Ruminants by Breeding Low Methanogenic Forages Utilizing Haplotype Variation.</title>
        <authorList>
            <person name="Kaur P."/>
            <person name="Appels R."/>
            <person name="Bayer P.E."/>
            <person name="Keeble-Gagnere G."/>
            <person name="Wang J."/>
            <person name="Hirakawa H."/>
            <person name="Shirasawa K."/>
            <person name="Vercoe P."/>
            <person name="Stefanova K."/>
            <person name="Durmic Z."/>
            <person name="Nichols P."/>
            <person name="Revell C."/>
            <person name="Isobe S.N."/>
            <person name="Edwards D."/>
            <person name="Erskine W."/>
        </authorList>
    </citation>
    <scope>NUCLEOTIDE SEQUENCE [LARGE SCALE GENOMIC DNA]</scope>
    <source>
        <strain evidence="14">cv. Daliak</strain>
    </source>
</reference>
<evidence type="ECO:0000256" key="1">
    <source>
        <dbReference type="ARBA" id="ARBA00004123"/>
    </source>
</evidence>
<proteinExistence type="predicted"/>
<evidence type="ECO:0000313" key="13">
    <source>
        <dbReference type="EMBL" id="GAU24845.1"/>
    </source>
</evidence>
<keyword evidence="9" id="KW-0539">Nucleus</keyword>